<accession>A0A1M5QYG9</accession>
<dbReference type="SMART" id="SM00382">
    <property type="entry name" value="AAA"/>
    <property type="match status" value="1"/>
</dbReference>
<dbReference type="GO" id="GO:0016887">
    <property type="term" value="F:ATP hydrolysis activity"/>
    <property type="evidence" value="ECO:0007669"/>
    <property type="project" value="InterPro"/>
</dbReference>
<dbReference type="OrthoDB" id="9806285at2"/>
<dbReference type="GO" id="GO:0005524">
    <property type="term" value="F:ATP binding"/>
    <property type="evidence" value="ECO:0007669"/>
    <property type="project" value="UniProtKB-KW"/>
</dbReference>
<dbReference type="Pfam" id="PF00005">
    <property type="entry name" value="ABC_tran"/>
    <property type="match status" value="1"/>
</dbReference>
<evidence type="ECO:0000256" key="2">
    <source>
        <dbReference type="ARBA" id="ARBA00005417"/>
    </source>
</evidence>
<dbReference type="PANTHER" id="PTHR43297:SF2">
    <property type="entry name" value="DIPEPTIDE TRANSPORT ATP-BINDING PROTEIN DPPD"/>
    <property type="match status" value="1"/>
</dbReference>
<name>A0A1M5QYG9_9BACT</name>
<dbReference type="InterPro" id="IPR050388">
    <property type="entry name" value="ABC_Ni/Peptide_Import"/>
</dbReference>
<dbReference type="InterPro" id="IPR027417">
    <property type="entry name" value="P-loop_NTPase"/>
</dbReference>
<proteinExistence type="inferred from homology"/>
<keyword evidence="7" id="KW-0472">Membrane</keyword>
<dbReference type="Pfam" id="PF08352">
    <property type="entry name" value="oligo_HPY"/>
    <property type="match status" value="1"/>
</dbReference>
<dbReference type="Gene3D" id="3.40.50.300">
    <property type="entry name" value="P-loop containing nucleotide triphosphate hydrolases"/>
    <property type="match status" value="1"/>
</dbReference>
<keyword evidence="3" id="KW-0813">Transport</keyword>
<keyword evidence="5" id="KW-0547">Nucleotide-binding</keyword>
<evidence type="ECO:0000256" key="3">
    <source>
        <dbReference type="ARBA" id="ARBA00022448"/>
    </source>
</evidence>
<dbReference type="GO" id="GO:0005886">
    <property type="term" value="C:plasma membrane"/>
    <property type="evidence" value="ECO:0007669"/>
    <property type="project" value="UniProtKB-SubCell"/>
</dbReference>
<evidence type="ECO:0000256" key="4">
    <source>
        <dbReference type="ARBA" id="ARBA00022475"/>
    </source>
</evidence>
<keyword evidence="6 9" id="KW-0067">ATP-binding</keyword>
<evidence type="ECO:0000259" key="8">
    <source>
        <dbReference type="PROSITE" id="PS50893"/>
    </source>
</evidence>
<evidence type="ECO:0000313" key="10">
    <source>
        <dbReference type="Proteomes" id="UP000242592"/>
    </source>
</evidence>
<dbReference type="InterPro" id="IPR003593">
    <property type="entry name" value="AAA+_ATPase"/>
</dbReference>
<dbReference type="EMBL" id="FQXN01000001">
    <property type="protein sequence ID" value="SHH19195.1"/>
    <property type="molecule type" value="Genomic_DNA"/>
</dbReference>
<keyword evidence="10" id="KW-1185">Reference proteome</keyword>
<organism evidence="9 10">
    <name type="scientific">Thermosipho atlanticus DSM 15807</name>
    <dbReference type="NCBI Taxonomy" id="1123380"/>
    <lineage>
        <taxon>Bacteria</taxon>
        <taxon>Thermotogati</taxon>
        <taxon>Thermotogota</taxon>
        <taxon>Thermotogae</taxon>
        <taxon>Thermotogales</taxon>
        <taxon>Fervidobacteriaceae</taxon>
        <taxon>Thermosipho</taxon>
    </lineage>
</organism>
<reference evidence="10" key="1">
    <citation type="submission" date="2016-11" db="EMBL/GenBank/DDBJ databases">
        <authorList>
            <person name="Varghese N."/>
            <person name="Submissions S."/>
        </authorList>
    </citation>
    <scope>NUCLEOTIDE SEQUENCE [LARGE SCALE GENOMIC DNA]</scope>
    <source>
        <strain evidence="10">DSM 15807</strain>
    </source>
</reference>
<dbReference type="PROSITE" id="PS00211">
    <property type="entry name" value="ABC_TRANSPORTER_1"/>
    <property type="match status" value="1"/>
</dbReference>
<dbReference type="AlphaFoldDB" id="A0A1M5QYG9"/>
<dbReference type="RefSeq" id="WP_073071228.1">
    <property type="nucleotide sequence ID" value="NZ_FQXN01000001.1"/>
</dbReference>
<evidence type="ECO:0000256" key="6">
    <source>
        <dbReference type="ARBA" id="ARBA00022840"/>
    </source>
</evidence>
<feature type="domain" description="ABC transporter" evidence="8">
    <location>
        <begin position="7"/>
        <end position="259"/>
    </location>
</feature>
<evidence type="ECO:0000256" key="7">
    <source>
        <dbReference type="ARBA" id="ARBA00023136"/>
    </source>
</evidence>
<dbReference type="Proteomes" id="UP000242592">
    <property type="component" value="Unassembled WGS sequence"/>
</dbReference>
<keyword evidence="4" id="KW-1003">Cell membrane</keyword>
<dbReference type="FunFam" id="3.40.50.300:FF:000016">
    <property type="entry name" value="Oligopeptide ABC transporter ATP-binding component"/>
    <property type="match status" value="1"/>
</dbReference>
<sequence length="336" mass="38225">MEPILSVRNLSTWFYMEEGIVKAVNEVNFDLHENEVVGIVGETGSGKSVTVRSIMRLIHKPGKIVDGQVIYRGRGKEEDILKLPEDEMTKIRGEEISMVFQDPLTSLNPLYTIGDQLVETIIQHQDVDRKTAWEIGIEMLKKVQIPEAEKRMMAYPFEFSGGMRQRAVIAIALSCNPKVLIADEPTTALDVTIQAQILDLMRELQKEFKTGLLFITHDLGVIASMADRIIVMYGGRQMEFASAEDIFYKPMHPYTHMLLRAIPRLDKKQDKLEAIPGQPPRMIDVPNICPFAPRCPRRLDKCTKELPEFTEIEPGHYVRCFNPVIETKKSEAIANE</sequence>
<evidence type="ECO:0000313" key="9">
    <source>
        <dbReference type="EMBL" id="SHH19195.1"/>
    </source>
</evidence>
<dbReference type="PANTHER" id="PTHR43297">
    <property type="entry name" value="OLIGOPEPTIDE TRANSPORT ATP-BINDING PROTEIN APPD"/>
    <property type="match status" value="1"/>
</dbReference>
<dbReference type="STRING" id="1123380.SAMN02745199_0232"/>
<dbReference type="InterPro" id="IPR003439">
    <property type="entry name" value="ABC_transporter-like_ATP-bd"/>
</dbReference>
<comment type="similarity">
    <text evidence="2">Belongs to the ABC transporter superfamily.</text>
</comment>
<dbReference type="NCBIfam" id="TIGR01727">
    <property type="entry name" value="oligo_HPY"/>
    <property type="match status" value="1"/>
</dbReference>
<evidence type="ECO:0000256" key="1">
    <source>
        <dbReference type="ARBA" id="ARBA00004202"/>
    </source>
</evidence>
<dbReference type="CDD" id="cd03257">
    <property type="entry name" value="ABC_NikE_OppD_transporters"/>
    <property type="match status" value="1"/>
</dbReference>
<comment type="subcellular location">
    <subcellularLocation>
        <location evidence="1">Cell membrane</location>
        <topology evidence="1">Peripheral membrane protein</topology>
    </subcellularLocation>
</comment>
<dbReference type="InterPro" id="IPR013563">
    <property type="entry name" value="Oligopep_ABC_C"/>
</dbReference>
<dbReference type="SUPFAM" id="SSF52540">
    <property type="entry name" value="P-loop containing nucleoside triphosphate hydrolases"/>
    <property type="match status" value="1"/>
</dbReference>
<protein>
    <submittedName>
        <fullName evidence="9">Peptide/nickel transport system ATP-binding protein</fullName>
    </submittedName>
</protein>
<dbReference type="PROSITE" id="PS50893">
    <property type="entry name" value="ABC_TRANSPORTER_2"/>
    <property type="match status" value="1"/>
</dbReference>
<dbReference type="InterPro" id="IPR017871">
    <property type="entry name" value="ABC_transporter-like_CS"/>
</dbReference>
<evidence type="ECO:0000256" key="5">
    <source>
        <dbReference type="ARBA" id="ARBA00022741"/>
    </source>
</evidence>
<gene>
    <name evidence="9" type="ORF">SAMN02745199_0232</name>
</gene>
<dbReference type="GO" id="GO:0015833">
    <property type="term" value="P:peptide transport"/>
    <property type="evidence" value="ECO:0007669"/>
    <property type="project" value="InterPro"/>
</dbReference>